<dbReference type="RefSeq" id="WP_067024622.1">
    <property type="nucleotide sequence ID" value="NZ_CP038256.1"/>
</dbReference>
<dbReference type="AlphaFoldDB" id="A0A1B9NDE8"/>
<reference evidence="3 4" key="1">
    <citation type="submission" date="2016-05" db="EMBL/GenBank/DDBJ databases">
        <authorList>
            <person name="Lavstsen T."/>
            <person name="Jespersen J.S."/>
        </authorList>
    </citation>
    <scope>NUCLEOTIDE SEQUENCE [LARGE SCALE GENOMIC DNA]</scope>
    <source>
        <strain evidence="3 4">YLB-01</strain>
    </source>
</reference>
<comment type="caution">
    <text evidence="3">The sequence shown here is derived from an EMBL/GenBank/DDBJ whole genome shotgun (WGS) entry which is preliminary data.</text>
</comment>
<evidence type="ECO:0000313" key="4">
    <source>
        <dbReference type="Proteomes" id="UP000093355"/>
    </source>
</evidence>
<dbReference type="PANTHER" id="PTHR43877">
    <property type="entry name" value="AMINOALKYLPHOSPHONATE N-ACETYLTRANSFERASE-RELATED-RELATED"/>
    <property type="match status" value="1"/>
</dbReference>
<gene>
    <name evidence="3" type="ORF">A7J15_03560</name>
</gene>
<dbReference type="GO" id="GO:0008080">
    <property type="term" value="F:N-acetyltransferase activity"/>
    <property type="evidence" value="ECO:0007669"/>
    <property type="project" value="InterPro"/>
</dbReference>
<protein>
    <submittedName>
        <fullName evidence="3">Ribosomal-protein-alanine N-acetyltransferase</fullName>
    </submittedName>
</protein>
<dbReference type="STRING" id="904291.A7J15_03560"/>
<dbReference type="NCBIfam" id="TIGR01575">
    <property type="entry name" value="rimI"/>
    <property type="match status" value="1"/>
</dbReference>
<dbReference type="CDD" id="cd04301">
    <property type="entry name" value="NAT_SF"/>
    <property type="match status" value="1"/>
</dbReference>
<dbReference type="PROSITE" id="PS51186">
    <property type="entry name" value="GNAT"/>
    <property type="match status" value="1"/>
</dbReference>
<dbReference type="Pfam" id="PF00583">
    <property type="entry name" value="Acetyltransf_1"/>
    <property type="match status" value="1"/>
</dbReference>
<evidence type="ECO:0000256" key="2">
    <source>
        <dbReference type="ARBA" id="ARBA00023315"/>
    </source>
</evidence>
<dbReference type="SUPFAM" id="SSF55729">
    <property type="entry name" value="Acyl-CoA N-acyltransferases (Nat)"/>
    <property type="match status" value="1"/>
</dbReference>
<dbReference type="InterPro" id="IPR000182">
    <property type="entry name" value="GNAT_dom"/>
</dbReference>
<dbReference type="Gene3D" id="3.40.630.30">
    <property type="match status" value="1"/>
</dbReference>
<sequence length="168" mass="18075">MSAAAIRPATIDDLAAIMAIERASFPTDAWSEAMMAEELRSPYGAYVVVEQAGRIVGYAGLRALPGASDGDIQTIALSAEARGRGQGRTLLRHVIDEAARRRVRELFLEVRADNPVAQRLYASEGFAEIGVRPNYYQPDGVDAIIMKLDVRAWDAARAAIPAEAGACT</sequence>
<keyword evidence="4" id="KW-1185">Reference proteome</keyword>
<evidence type="ECO:0000313" key="3">
    <source>
        <dbReference type="EMBL" id="OCG74622.1"/>
    </source>
</evidence>
<accession>A0A1B9NDE8</accession>
<proteinExistence type="predicted"/>
<dbReference type="Proteomes" id="UP000093355">
    <property type="component" value="Unassembled WGS sequence"/>
</dbReference>
<dbReference type="InterPro" id="IPR016181">
    <property type="entry name" value="Acyl_CoA_acyltransferase"/>
</dbReference>
<dbReference type="OrthoDB" id="529907at2"/>
<dbReference type="InterPro" id="IPR050832">
    <property type="entry name" value="Bact_Acetyltransf"/>
</dbReference>
<name>A0A1B9NDE8_9MICO</name>
<keyword evidence="1 3" id="KW-0808">Transferase</keyword>
<dbReference type="InterPro" id="IPR006464">
    <property type="entry name" value="AcTrfase_RimI/Ard1"/>
</dbReference>
<dbReference type="PANTHER" id="PTHR43877:SF2">
    <property type="entry name" value="AMINOALKYLPHOSPHONATE N-ACETYLTRANSFERASE-RELATED"/>
    <property type="match status" value="1"/>
</dbReference>
<evidence type="ECO:0000256" key="1">
    <source>
        <dbReference type="ARBA" id="ARBA00022679"/>
    </source>
</evidence>
<keyword evidence="2" id="KW-0012">Acyltransferase</keyword>
<organism evidence="3 4">
    <name type="scientific">Microbacterium sediminis</name>
    <dbReference type="NCBI Taxonomy" id="904291"/>
    <lineage>
        <taxon>Bacteria</taxon>
        <taxon>Bacillati</taxon>
        <taxon>Actinomycetota</taxon>
        <taxon>Actinomycetes</taxon>
        <taxon>Micrococcales</taxon>
        <taxon>Microbacteriaceae</taxon>
        <taxon>Microbacterium</taxon>
    </lineage>
</organism>
<dbReference type="EMBL" id="LXMD01000021">
    <property type="protein sequence ID" value="OCG74622.1"/>
    <property type="molecule type" value="Genomic_DNA"/>
</dbReference>